<dbReference type="Gene3D" id="3.40.50.1820">
    <property type="entry name" value="alpha/beta hydrolase"/>
    <property type="match status" value="1"/>
</dbReference>
<organism evidence="3 4">
    <name type="scientific">Pigmentiphaga humi</name>
    <dbReference type="NCBI Taxonomy" id="2478468"/>
    <lineage>
        <taxon>Bacteria</taxon>
        <taxon>Pseudomonadati</taxon>
        <taxon>Pseudomonadota</taxon>
        <taxon>Betaproteobacteria</taxon>
        <taxon>Burkholderiales</taxon>
        <taxon>Alcaligenaceae</taxon>
        <taxon>Pigmentiphaga</taxon>
    </lineage>
</organism>
<evidence type="ECO:0000259" key="2">
    <source>
        <dbReference type="Pfam" id="PF12697"/>
    </source>
</evidence>
<sequence length="274" mass="28101">MNAQDAGAVPPDDAPAGLAGLPTRWRAGGTGAHGSVLMLHSLGLDRLAFDPLRAVLDRGWRAASFDQYGHGAASMHVRFTLDDCVDAARAAIEALGPGPVHLVGHSMGGAIAALAASRAGARVASLALIASPPAGGAAYRDRGEQARRQGVEAQVAGTMARWFGPEPGPAAAAGMDYARAALRSMQAEGLACSWDALAAFPGYAGLRDALPRVLCMAAADDLSTPPEAMARIVRDCRPGAAELRELAGGGHMAPLARPADVAALLQAFWRRTSS</sequence>
<dbReference type="EC" id="1.11.1.18" evidence="3"/>
<dbReference type="PANTHER" id="PTHR43194:SF2">
    <property type="entry name" value="PEROXISOMAL MEMBRANE PROTEIN LPX1"/>
    <property type="match status" value="1"/>
</dbReference>
<dbReference type="PANTHER" id="PTHR43194">
    <property type="entry name" value="HYDROLASE ALPHA/BETA FOLD FAMILY"/>
    <property type="match status" value="1"/>
</dbReference>
<evidence type="ECO:0000313" key="3">
    <source>
        <dbReference type="EMBL" id="VCU68006.1"/>
    </source>
</evidence>
<feature type="region of interest" description="Disordered" evidence="1">
    <location>
        <begin position="1"/>
        <end position="22"/>
    </location>
</feature>
<dbReference type="Proteomes" id="UP000277294">
    <property type="component" value="Unassembled WGS sequence"/>
</dbReference>
<dbReference type="InterPro" id="IPR000073">
    <property type="entry name" value="AB_hydrolase_1"/>
</dbReference>
<evidence type="ECO:0000256" key="1">
    <source>
        <dbReference type="SAM" id="MobiDB-lite"/>
    </source>
</evidence>
<keyword evidence="4" id="KW-1185">Reference proteome</keyword>
<dbReference type="GO" id="GO:0019806">
    <property type="term" value="F:bromide peroxidase activity"/>
    <property type="evidence" value="ECO:0007669"/>
    <property type="project" value="UniProtKB-EC"/>
</dbReference>
<dbReference type="InterPro" id="IPR029058">
    <property type="entry name" value="AB_hydrolase_fold"/>
</dbReference>
<feature type="domain" description="AB hydrolase-1" evidence="2">
    <location>
        <begin position="36"/>
        <end position="263"/>
    </location>
</feature>
<reference evidence="3 4" key="1">
    <citation type="submission" date="2018-10" db="EMBL/GenBank/DDBJ databases">
        <authorList>
            <person name="Criscuolo A."/>
        </authorList>
    </citation>
    <scope>NUCLEOTIDE SEQUENCE [LARGE SCALE GENOMIC DNA]</scope>
    <source>
        <strain evidence="3">DnA1</strain>
    </source>
</reference>
<dbReference type="InterPro" id="IPR050228">
    <property type="entry name" value="Carboxylesterase_BioH"/>
</dbReference>
<dbReference type="AlphaFoldDB" id="A0A3P4AX92"/>
<dbReference type="EMBL" id="UWPJ01000004">
    <property type="protein sequence ID" value="VCU68006.1"/>
    <property type="molecule type" value="Genomic_DNA"/>
</dbReference>
<evidence type="ECO:0000313" key="4">
    <source>
        <dbReference type="Proteomes" id="UP000277294"/>
    </source>
</evidence>
<dbReference type="Pfam" id="PF12697">
    <property type="entry name" value="Abhydrolase_6"/>
    <property type="match status" value="1"/>
</dbReference>
<keyword evidence="3" id="KW-0560">Oxidoreductase</keyword>
<protein>
    <submittedName>
        <fullName evidence="3">Non-heme bromoperoxidase BpoC</fullName>
        <ecNumber evidence="3">1.11.1.18</ecNumber>
    </submittedName>
</protein>
<name>A0A3P4AX92_9BURK</name>
<proteinExistence type="predicted"/>
<gene>
    <name evidence="3" type="primary">bpoC</name>
    <name evidence="3" type="ORF">PIGHUM_00053</name>
</gene>
<dbReference type="SUPFAM" id="SSF53474">
    <property type="entry name" value="alpha/beta-Hydrolases"/>
    <property type="match status" value="1"/>
</dbReference>
<accession>A0A3P4AX92</accession>
<keyword evidence="3" id="KW-0575">Peroxidase</keyword>